<feature type="coiled-coil region" evidence="1">
    <location>
        <begin position="114"/>
        <end position="141"/>
    </location>
</feature>
<name>A0AAW4VBL6_9FIRM</name>
<evidence type="ECO:0008006" key="4">
    <source>
        <dbReference type="Google" id="ProtNLM"/>
    </source>
</evidence>
<sequence length="143" mass="16647">MNNDTILLLKECDSGLKMAISSLDEVLDVIKNQKFKEICITSKNKHQTLKNEVDHLLKEHHLQEKEPSLLAKSMSWLKMNFKIQMNEDDQTIASLLFEGCSMGIETLYKYLHQYENASSKIKEVTEKLIEIEKELSQNIQNYL</sequence>
<dbReference type="RefSeq" id="WP_022002431.1">
    <property type="nucleotide sequence ID" value="NZ_CAKMUM010000011.1"/>
</dbReference>
<dbReference type="Proteomes" id="UP001197827">
    <property type="component" value="Unassembled WGS sequence"/>
</dbReference>
<dbReference type="EMBL" id="JAJDKQ010000003">
    <property type="protein sequence ID" value="MCB8560915.1"/>
    <property type="molecule type" value="Genomic_DNA"/>
</dbReference>
<comment type="caution">
    <text evidence="2">The sequence shown here is derived from an EMBL/GenBank/DDBJ whole genome shotgun (WGS) entry which is preliminary data.</text>
</comment>
<evidence type="ECO:0000256" key="1">
    <source>
        <dbReference type="SAM" id="Coils"/>
    </source>
</evidence>
<evidence type="ECO:0000313" key="2">
    <source>
        <dbReference type="EMBL" id="MCB8560915.1"/>
    </source>
</evidence>
<gene>
    <name evidence="2" type="ORF">LJD74_02685</name>
</gene>
<keyword evidence="1" id="KW-0175">Coiled coil</keyword>
<reference evidence="2" key="1">
    <citation type="submission" date="2021-10" db="EMBL/GenBank/DDBJ databases">
        <title>Collection of gut derived symbiotic bacterial strains cultured from healthy donors.</title>
        <authorList>
            <person name="Lin H."/>
            <person name="Littmann E."/>
            <person name="Kohout C."/>
            <person name="Pamer E.G."/>
        </authorList>
    </citation>
    <scope>NUCLEOTIDE SEQUENCE</scope>
    <source>
        <strain evidence="2">DFI.5.2</strain>
    </source>
</reference>
<evidence type="ECO:0000313" key="3">
    <source>
        <dbReference type="Proteomes" id="UP001197827"/>
    </source>
</evidence>
<proteinExistence type="predicted"/>
<organism evidence="2 3">
    <name type="scientific">Faecalibacillus intestinalis</name>
    <dbReference type="NCBI Taxonomy" id="1982626"/>
    <lineage>
        <taxon>Bacteria</taxon>
        <taxon>Bacillati</taxon>
        <taxon>Bacillota</taxon>
        <taxon>Erysipelotrichia</taxon>
        <taxon>Erysipelotrichales</taxon>
        <taxon>Coprobacillaceae</taxon>
        <taxon>Faecalibacillus</taxon>
    </lineage>
</organism>
<protein>
    <recommendedName>
        <fullName evidence="4">DUF2383 domain-containing protein</fullName>
    </recommendedName>
</protein>
<dbReference type="AlphaFoldDB" id="A0AAW4VBL6"/>
<accession>A0AAW4VBL6</accession>